<sequence length="272" mass="30710">MDKNEQDKHDMIDNDLYEEFDDEELYELVEAERQKVLLKEKNDKEKKPKRPFPKWAFWLIAIAMFFNVFALLPQTFSIPAIEFLKTSAALSTSETVQQQKQAVVVIETENSKGTGFAISSDGIILTNYHVIEDKNALTVAFPEDGLFQAKVIETYPTIDLAVIEVDGEDLPYLPLAKNPTYESGKAISFIGNPLKFNGIANEGNIIHYMQLSSWDEAVIMIEAPVYRGNSGSPILNQDGEVIGIIFATLNHDTYGRVGLFIPISLYYQYHSE</sequence>
<dbReference type="AlphaFoldDB" id="A0A3D8PPT2"/>
<dbReference type="Pfam" id="PF13365">
    <property type="entry name" value="Trypsin_2"/>
    <property type="match status" value="1"/>
</dbReference>
<dbReference type="SUPFAM" id="SSF50494">
    <property type="entry name" value="Trypsin-like serine proteases"/>
    <property type="match status" value="1"/>
</dbReference>
<evidence type="ECO:0000313" key="4">
    <source>
        <dbReference type="Proteomes" id="UP000257143"/>
    </source>
</evidence>
<dbReference type="GO" id="GO:0004252">
    <property type="term" value="F:serine-type endopeptidase activity"/>
    <property type="evidence" value="ECO:0007669"/>
    <property type="project" value="InterPro"/>
</dbReference>
<dbReference type="OrthoDB" id="9766361at2"/>
<comment type="caution">
    <text evidence="3">The sequence shown here is derived from an EMBL/GenBank/DDBJ whole genome shotgun (WGS) entry which is preliminary data.</text>
</comment>
<dbReference type="InterPro" id="IPR009003">
    <property type="entry name" value="Peptidase_S1_PA"/>
</dbReference>
<evidence type="ECO:0000256" key="2">
    <source>
        <dbReference type="SAM" id="Phobius"/>
    </source>
</evidence>
<dbReference type="PANTHER" id="PTHR43019">
    <property type="entry name" value="SERINE ENDOPROTEASE DEGS"/>
    <property type="match status" value="1"/>
</dbReference>
<keyword evidence="4" id="KW-1185">Reference proteome</keyword>
<dbReference type="PANTHER" id="PTHR43019:SF23">
    <property type="entry name" value="PROTEASE DO-LIKE 5, CHLOROPLASTIC"/>
    <property type="match status" value="1"/>
</dbReference>
<feature type="transmembrane region" description="Helical" evidence="2">
    <location>
        <begin position="55"/>
        <end position="72"/>
    </location>
</feature>
<keyword evidence="2" id="KW-0812">Transmembrane</keyword>
<dbReference type="GO" id="GO:0006508">
    <property type="term" value="P:proteolysis"/>
    <property type="evidence" value="ECO:0007669"/>
    <property type="project" value="UniProtKB-KW"/>
</dbReference>
<organism evidence="3 4">
    <name type="scientific">Oceanobacillus arenosus</name>
    <dbReference type="NCBI Taxonomy" id="1229153"/>
    <lineage>
        <taxon>Bacteria</taxon>
        <taxon>Bacillati</taxon>
        <taxon>Bacillota</taxon>
        <taxon>Bacilli</taxon>
        <taxon>Bacillales</taxon>
        <taxon>Bacillaceae</taxon>
        <taxon>Oceanobacillus</taxon>
    </lineage>
</organism>
<evidence type="ECO:0000256" key="1">
    <source>
        <dbReference type="ARBA" id="ARBA00022825"/>
    </source>
</evidence>
<keyword evidence="2" id="KW-0472">Membrane</keyword>
<keyword evidence="1" id="KW-0378">Hydrolase</keyword>
<gene>
    <name evidence="3" type="ORF">CWR48_11245</name>
</gene>
<keyword evidence="2" id="KW-1133">Transmembrane helix</keyword>
<dbReference type="InterPro" id="IPR001940">
    <property type="entry name" value="Peptidase_S1C"/>
</dbReference>
<keyword evidence="1" id="KW-0720">Serine protease</keyword>
<dbReference type="RefSeq" id="WP_115773337.1">
    <property type="nucleotide sequence ID" value="NZ_PIOC01000017.1"/>
</dbReference>
<accession>A0A3D8PPT2</accession>
<dbReference type="Gene3D" id="2.40.10.120">
    <property type="match status" value="1"/>
</dbReference>
<name>A0A3D8PPT2_9BACI</name>
<keyword evidence="3" id="KW-0645">Protease</keyword>
<protein>
    <submittedName>
        <fullName evidence="3">Serine protease</fullName>
    </submittedName>
</protein>
<evidence type="ECO:0000313" key="3">
    <source>
        <dbReference type="EMBL" id="RDW18156.1"/>
    </source>
</evidence>
<dbReference type="Proteomes" id="UP000257143">
    <property type="component" value="Unassembled WGS sequence"/>
</dbReference>
<dbReference type="PRINTS" id="PR00834">
    <property type="entry name" value="PROTEASES2C"/>
</dbReference>
<proteinExistence type="predicted"/>
<reference evidence="4" key="1">
    <citation type="submission" date="2017-11" db="EMBL/GenBank/DDBJ databases">
        <authorList>
            <person name="Zhu W."/>
        </authorList>
    </citation>
    <scope>NUCLEOTIDE SEQUENCE [LARGE SCALE GENOMIC DNA]</scope>
    <source>
        <strain evidence="4">CAU 1183</strain>
    </source>
</reference>
<dbReference type="EMBL" id="PIOC01000017">
    <property type="protein sequence ID" value="RDW18156.1"/>
    <property type="molecule type" value="Genomic_DNA"/>
</dbReference>